<keyword evidence="1" id="KW-1185">Reference proteome</keyword>
<protein>
    <submittedName>
        <fullName evidence="2">Uncharacterized protein</fullName>
    </submittedName>
</protein>
<sequence length="58" mass="6498">MTKVVFVPYLNINPIPTHKTLLIISGIHMRGVKLKKTYLSSKGVSVMLSHFGKIFSLL</sequence>
<proteinExistence type="predicted"/>
<reference evidence="2" key="1">
    <citation type="submission" date="2022-11" db="UniProtKB">
        <authorList>
            <consortium name="WormBaseParasite"/>
        </authorList>
    </citation>
    <scope>IDENTIFICATION</scope>
</reference>
<dbReference type="Proteomes" id="UP000887563">
    <property type="component" value="Unplaced"/>
</dbReference>
<organism evidence="1 2">
    <name type="scientific">Meloidogyne incognita</name>
    <name type="common">Southern root-knot nematode worm</name>
    <name type="synonym">Oxyuris incognita</name>
    <dbReference type="NCBI Taxonomy" id="6306"/>
    <lineage>
        <taxon>Eukaryota</taxon>
        <taxon>Metazoa</taxon>
        <taxon>Ecdysozoa</taxon>
        <taxon>Nematoda</taxon>
        <taxon>Chromadorea</taxon>
        <taxon>Rhabditida</taxon>
        <taxon>Tylenchina</taxon>
        <taxon>Tylenchomorpha</taxon>
        <taxon>Tylenchoidea</taxon>
        <taxon>Meloidogynidae</taxon>
        <taxon>Meloidogyninae</taxon>
        <taxon>Meloidogyne</taxon>
        <taxon>Meloidogyne incognita group</taxon>
    </lineage>
</organism>
<dbReference type="AlphaFoldDB" id="A0A914MHY7"/>
<evidence type="ECO:0000313" key="2">
    <source>
        <dbReference type="WBParaSite" id="Minc3s01922g27210"/>
    </source>
</evidence>
<dbReference type="WBParaSite" id="Minc3s01922g27210">
    <property type="protein sequence ID" value="Minc3s01922g27210"/>
    <property type="gene ID" value="Minc3s01922g27210"/>
</dbReference>
<name>A0A914MHY7_MELIC</name>
<evidence type="ECO:0000313" key="1">
    <source>
        <dbReference type="Proteomes" id="UP000887563"/>
    </source>
</evidence>
<accession>A0A914MHY7</accession>